<comment type="subcellular location">
    <subcellularLocation>
        <location evidence="1">Membrane</location>
        <topology evidence="1">Multi-pass membrane protein</topology>
    </subcellularLocation>
</comment>
<feature type="transmembrane region" description="Helical" evidence="5">
    <location>
        <begin position="250"/>
        <end position="271"/>
    </location>
</feature>
<evidence type="ECO:0000256" key="5">
    <source>
        <dbReference type="SAM" id="Phobius"/>
    </source>
</evidence>
<dbReference type="EMBL" id="JARKHS020015822">
    <property type="protein sequence ID" value="KAK8774081.1"/>
    <property type="molecule type" value="Genomic_DNA"/>
</dbReference>
<dbReference type="InterPro" id="IPR005828">
    <property type="entry name" value="MFS_sugar_transport-like"/>
</dbReference>
<comment type="caution">
    <text evidence="6">The sequence shown here is derived from an EMBL/GenBank/DDBJ whole genome shotgun (WGS) entry which is preliminary data.</text>
</comment>
<evidence type="ECO:0000256" key="1">
    <source>
        <dbReference type="ARBA" id="ARBA00004141"/>
    </source>
</evidence>
<feature type="transmembrane region" description="Helical" evidence="5">
    <location>
        <begin position="369"/>
        <end position="388"/>
    </location>
</feature>
<dbReference type="Pfam" id="PF00083">
    <property type="entry name" value="Sugar_tr"/>
    <property type="match status" value="1"/>
</dbReference>
<dbReference type="AlphaFoldDB" id="A0AAQ4EHF7"/>
<feature type="transmembrane region" description="Helical" evidence="5">
    <location>
        <begin position="425"/>
        <end position="448"/>
    </location>
</feature>
<evidence type="ECO:0000256" key="3">
    <source>
        <dbReference type="ARBA" id="ARBA00022989"/>
    </source>
</evidence>
<evidence type="ECO:0000313" key="7">
    <source>
        <dbReference type="Proteomes" id="UP001321473"/>
    </source>
</evidence>
<keyword evidence="3 5" id="KW-1133">Transmembrane helix</keyword>
<accession>A0AAQ4EHF7</accession>
<dbReference type="GO" id="GO:0022857">
    <property type="term" value="F:transmembrane transporter activity"/>
    <property type="evidence" value="ECO:0007669"/>
    <property type="project" value="InterPro"/>
</dbReference>
<protein>
    <recommendedName>
        <fullName evidence="8">Organic cation/carnitine transporter</fullName>
    </recommendedName>
</protein>
<reference evidence="6 7" key="1">
    <citation type="journal article" date="2023" name="Arcadia Sci">
        <title>De novo assembly of a long-read Amblyomma americanum tick genome.</title>
        <authorList>
            <person name="Chou S."/>
            <person name="Poskanzer K.E."/>
            <person name="Rollins M."/>
            <person name="Thuy-Boun P.S."/>
        </authorList>
    </citation>
    <scope>NUCLEOTIDE SEQUENCE [LARGE SCALE GENOMIC DNA]</scope>
    <source>
        <strain evidence="6">F_SG_1</strain>
        <tissue evidence="6">Salivary glands</tissue>
    </source>
</reference>
<feature type="transmembrane region" description="Helical" evidence="5">
    <location>
        <begin position="162"/>
        <end position="186"/>
    </location>
</feature>
<organism evidence="6 7">
    <name type="scientific">Amblyomma americanum</name>
    <name type="common">Lone star tick</name>
    <dbReference type="NCBI Taxonomy" id="6943"/>
    <lineage>
        <taxon>Eukaryota</taxon>
        <taxon>Metazoa</taxon>
        <taxon>Ecdysozoa</taxon>
        <taxon>Arthropoda</taxon>
        <taxon>Chelicerata</taxon>
        <taxon>Arachnida</taxon>
        <taxon>Acari</taxon>
        <taxon>Parasitiformes</taxon>
        <taxon>Ixodida</taxon>
        <taxon>Ixodoidea</taxon>
        <taxon>Ixodidae</taxon>
        <taxon>Amblyomminae</taxon>
        <taxon>Amblyomma</taxon>
    </lineage>
</organism>
<dbReference type="Proteomes" id="UP001321473">
    <property type="component" value="Unassembled WGS sequence"/>
</dbReference>
<dbReference type="Gene3D" id="1.20.1250.20">
    <property type="entry name" value="MFS general substrate transporter like domains"/>
    <property type="match status" value="1"/>
</dbReference>
<name>A0AAQ4EHF7_AMBAM</name>
<keyword evidence="4 5" id="KW-0472">Membrane</keyword>
<sequence length="562" mass="61325">MPPAGGARERVCSPLSPLSFVLSTATATAFTTSCNRVQSPGLAPYGHGSFQRRTLLFGIAALMVLQCHSHALVLIAGPVDHWCKPPAEFSNLSAHGWKHIGIPWDERGHHSRCRMYVQPFIPGSNSTSDQQATVPCTAWDYNPKDAMLTARSSWNLVCHREWLLAVGDAVYMSGAVFLVPVAGYLADTVGRQPVIAAAMLSLVGNSIGSCCSDSYPVYLATRFVCSACASTVFVVTIILLYEVTSLRHRALYICLTVSAGVLLTDVFIIVLDVLRLPWFLLHVVILSPTFLLLSALCFVYESPLWLLTHSRLQKAEALMMRAATINGVEPGQAQESVQKVLSELAKRRRTEERITPATLIVPGVVRSRAGIVFTTTFAIVLAFYTTSWERTERDSPVMKILFICLSVPSYAAMYLALNTVGRKQFLVFMLPLLGGICCLCAVAVNFIVPGFTKMILVVARDCAVVAMQANYLCIAELFPTGVRCAVMCAAYAFGRVGAVLSSILRLLPQHGREDLAFAIVASAVFFSLVLALHLPETSYGRHASPTMDEKKDVLFLIQQAPQ</sequence>
<dbReference type="SUPFAM" id="SSF103473">
    <property type="entry name" value="MFS general substrate transporter"/>
    <property type="match status" value="1"/>
</dbReference>
<dbReference type="InterPro" id="IPR036259">
    <property type="entry name" value="MFS_trans_sf"/>
</dbReference>
<feature type="transmembrane region" description="Helical" evidence="5">
    <location>
        <begin position="400"/>
        <end position="418"/>
    </location>
</feature>
<evidence type="ECO:0000313" key="6">
    <source>
        <dbReference type="EMBL" id="KAK8774081.1"/>
    </source>
</evidence>
<evidence type="ECO:0000256" key="4">
    <source>
        <dbReference type="ARBA" id="ARBA00023136"/>
    </source>
</evidence>
<keyword evidence="2 5" id="KW-0812">Transmembrane</keyword>
<feature type="transmembrane region" description="Helical" evidence="5">
    <location>
        <begin position="515"/>
        <end position="534"/>
    </location>
</feature>
<dbReference type="GO" id="GO:0016020">
    <property type="term" value="C:membrane"/>
    <property type="evidence" value="ECO:0007669"/>
    <property type="project" value="UniProtKB-SubCell"/>
</dbReference>
<keyword evidence="7" id="KW-1185">Reference proteome</keyword>
<evidence type="ECO:0008006" key="8">
    <source>
        <dbReference type="Google" id="ProtNLM"/>
    </source>
</evidence>
<dbReference type="PANTHER" id="PTHR24064">
    <property type="entry name" value="SOLUTE CARRIER FAMILY 22 MEMBER"/>
    <property type="match status" value="1"/>
</dbReference>
<gene>
    <name evidence="6" type="ORF">V5799_011387</name>
</gene>
<feature type="transmembrane region" description="Helical" evidence="5">
    <location>
        <begin position="221"/>
        <end position="243"/>
    </location>
</feature>
<proteinExistence type="predicted"/>
<feature type="transmembrane region" description="Helical" evidence="5">
    <location>
        <begin position="277"/>
        <end position="300"/>
    </location>
</feature>
<evidence type="ECO:0000256" key="2">
    <source>
        <dbReference type="ARBA" id="ARBA00022692"/>
    </source>
</evidence>